<feature type="compositionally biased region" description="Low complexity" evidence="4">
    <location>
        <begin position="14"/>
        <end position="26"/>
    </location>
</feature>
<evidence type="ECO:0000313" key="6">
    <source>
        <dbReference type="EMBL" id="CAB3758499.1"/>
    </source>
</evidence>
<accession>A0A6J5DWC1</accession>
<dbReference type="SMART" id="SM00342">
    <property type="entry name" value="HTH_ARAC"/>
    <property type="match status" value="1"/>
</dbReference>
<dbReference type="InterPro" id="IPR018060">
    <property type="entry name" value="HTH_AraC"/>
</dbReference>
<evidence type="ECO:0000256" key="1">
    <source>
        <dbReference type="ARBA" id="ARBA00023015"/>
    </source>
</evidence>
<keyword evidence="1" id="KW-0805">Transcription regulation</keyword>
<proteinExistence type="predicted"/>
<dbReference type="InterPro" id="IPR050204">
    <property type="entry name" value="AraC_XylS_family_regulators"/>
</dbReference>
<dbReference type="PANTHER" id="PTHR46796:SF6">
    <property type="entry name" value="ARAC SUBFAMILY"/>
    <property type="match status" value="1"/>
</dbReference>
<evidence type="ECO:0000256" key="3">
    <source>
        <dbReference type="ARBA" id="ARBA00023163"/>
    </source>
</evidence>
<keyword evidence="2" id="KW-0238">DNA-binding</keyword>
<dbReference type="InterPro" id="IPR020449">
    <property type="entry name" value="Tscrpt_reg_AraC-type_HTH"/>
</dbReference>
<feature type="domain" description="HTH araC/xylS-type" evidence="5">
    <location>
        <begin position="244"/>
        <end position="345"/>
    </location>
</feature>
<evidence type="ECO:0000259" key="5">
    <source>
        <dbReference type="PROSITE" id="PS01124"/>
    </source>
</evidence>
<dbReference type="Pfam" id="PF12833">
    <property type="entry name" value="HTH_18"/>
    <property type="match status" value="1"/>
</dbReference>
<dbReference type="Proteomes" id="UP000494135">
    <property type="component" value="Unassembled WGS sequence"/>
</dbReference>
<dbReference type="GO" id="GO:0043565">
    <property type="term" value="F:sequence-specific DNA binding"/>
    <property type="evidence" value="ECO:0007669"/>
    <property type="project" value="InterPro"/>
</dbReference>
<protein>
    <submittedName>
        <fullName evidence="6">Transcriptional activator NphR</fullName>
    </submittedName>
</protein>
<dbReference type="Pfam" id="PF14525">
    <property type="entry name" value="AraC_binding_2"/>
    <property type="match status" value="1"/>
</dbReference>
<dbReference type="PRINTS" id="PR00032">
    <property type="entry name" value="HTHARAC"/>
</dbReference>
<feature type="region of interest" description="Disordered" evidence="4">
    <location>
        <begin position="1"/>
        <end position="30"/>
    </location>
</feature>
<organism evidence="6 7">
    <name type="scientific">Burkholderia puraquae</name>
    <dbReference type="NCBI Taxonomy" id="1904757"/>
    <lineage>
        <taxon>Bacteria</taxon>
        <taxon>Pseudomonadati</taxon>
        <taxon>Pseudomonadota</taxon>
        <taxon>Betaproteobacteria</taxon>
        <taxon>Burkholderiales</taxon>
        <taxon>Burkholderiaceae</taxon>
        <taxon>Burkholderia</taxon>
        <taxon>Burkholderia cepacia complex</taxon>
    </lineage>
</organism>
<sequence>MWGTTMTMRPFPRAASGGAPGPASDSPPDEWTNSAIELATDGSVSQRIEFWRETILRLFADVQIAAVQKADFFGQVRQRKCEKMRISEIYASEQAVIRRYRQARSEYEDKYFGVLMLEGSQSVEQDGKIVTLHPGDFAIYDATRPHHLQFGQSWREIVVSIPRATLNQLVVGMEHRTACPTHTGEGVGRVMRAFLEQMSSQIRSVTEDEMRQLSDTAISLIALTLGGMQRNDLAQSRMKTLTLTRVKRHLLEHLHDPELSPMMIERSLGISSRYINKLFEAESTSLMRYVLNLRLERCAHDLANPQCAMLRVSDIALRWGFNDMSHFSRVFRERFAMSPRAWREHGGPPRARPVPA</sequence>
<evidence type="ECO:0000256" key="4">
    <source>
        <dbReference type="SAM" id="MobiDB-lite"/>
    </source>
</evidence>
<dbReference type="AlphaFoldDB" id="A0A6J5DWC1"/>
<dbReference type="PROSITE" id="PS01124">
    <property type="entry name" value="HTH_ARAC_FAMILY_2"/>
    <property type="match status" value="1"/>
</dbReference>
<keyword evidence="3" id="KW-0804">Transcription</keyword>
<dbReference type="EMBL" id="CADIKG010000007">
    <property type="protein sequence ID" value="CAB3758499.1"/>
    <property type="molecule type" value="Genomic_DNA"/>
</dbReference>
<dbReference type="InterPro" id="IPR035418">
    <property type="entry name" value="AraC-bd_2"/>
</dbReference>
<reference evidence="6 7" key="1">
    <citation type="submission" date="2020-04" db="EMBL/GenBank/DDBJ databases">
        <authorList>
            <person name="De Canck E."/>
        </authorList>
    </citation>
    <scope>NUCLEOTIDE SEQUENCE [LARGE SCALE GENOMIC DNA]</scope>
    <source>
        <strain evidence="6 7">LMG 29660</strain>
    </source>
</reference>
<dbReference type="Gene3D" id="1.10.10.60">
    <property type="entry name" value="Homeodomain-like"/>
    <property type="match status" value="1"/>
</dbReference>
<dbReference type="InterPro" id="IPR009057">
    <property type="entry name" value="Homeodomain-like_sf"/>
</dbReference>
<evidence type="ECO:0000313" key="7">
    <source>
        <dbReference type="Proteomes" id="UP000494135"/>
    </source>
</evidence>
<gene>
    <name evidence="6" type="primary">nphR_4</name>
    <name evidence="6" type="ORF">LMG29660_03460</name>
</gene>
<name>A0A6J5DWC1_9BURK</name>
<dbReference type="PANTHER" id="PTHR46796">
    <property type="entry name" value="HTH-TYPE TRANSCRIPTIONAL ACTIVATOR RHAS-RELATED"/>
    <property type="match status" value="1"/>
</dbReference>
<dbReference type="SUPFAM" id="SSF46689">
    <property type="entry name" value="Homeodomain-like"/>
    <property type="match status" value="1"/>
</dbReference>
<evidence type="ECO:0000256" key="2">
    <source>
        <dbReference type="ARBA" id="ARBA00023125"/>
    </source>
</evidence>
<dbReference type="GO" id="GO:0003700">
    <property type="term" value="F:DNA-binding transcription factor activity"/>
    <property type="evidence" value="ECO:0007669"/>
    <property type="project" value="InterPro"/>
</dbReference>